<proteinExistence type="predicted"/>
<evidence type="ECO:0000313" key="1">
    <source>
        <dbReference type="EMBL" id="EOX95100.1"/>
    </source>
</evidence>
<organism evidence="1 2">
    <name type="scientific">Theobroma cacao</name>
    <name type="common">Cacao</name>
    <name type="synonym">Cocoa</name>
    <dbReference type="NCBI Taxonomy" id="3641"/>
    <lineage>
        <taxon>Eukaryota</taxon>
        <taxon>Viridiplantae</taxon>
        <taxon>Streptophyta</taxon>
        <taxon>Embryophyta</taxon>
        <taxon>Tracheophyta</taxon>
        <taxon>Spermatophyta</taxon>
        <taxon>Magnoliopsida</taxon>
        <taxon>eudicotyledons</taxon>
        <taxon>Gunneridae</taxon>
        <taxon>Pentapetalae</taxon>
        <taxon>rosids</taxon>
        <taxon>malvids</taxon>
        <taxon>Malvales</taxon>
        <taxon>Malvaceae</taxon>
        <taxon>Byttnerioideae</taxon>
        <taxon>Theobroma</taxon>
    </lineage>
</organism>
<dbReference type="HOGENOM" id="CLU_3208653_0_0_1"/>
<dbReference type="InParanoid" id="A0A061DQV3"/>
<dbReference type="AlphaFoldDB" id="A0A061DQV3"/>
<reference evidence="1 2" key="1">
    <citation type="journal article" date="2013" name="Genome Biol.">
        <title>The genome sequence of the most widely cultivated cacao type and its use to identify candidate genes regulating pod color.</title>
        <authorList>
            <person name="Motamayor J.C."/>
            <person name="Mockaitis K."/>
            <person name="Schmutz J."/>
            <person name="Haiminen N."/>
            <person name="Iii D.L."/>
            <person name="Cornejo O."/>
            <person name="Findley S.D."/>
            <person name="Zheng P."/>
            <person name="Utro F."/>
            <person name="Royaert S."/>
            <person name="Saski C."/>
            <person name="Jenkins J."/>
            <person name="Podicheti R."/>
            <person name="Zhao M."/>
            <person name="Scheffler B.E."/>
            <person name="Stack J.C."/>
            <person name="Feltus F.A."/>
            <person name="Mustiga G.M."/>
            <person name="Amores F."/>
            <person name="Phillips W."/>
            <person name="Marelli J.P."/>
            <person name="May G.D."/>
            <person name="Shapiro H."/>
            <person name="Ma J."/>
            <person name="Bustamante C.D."/>
            <person name="Schnell R.J."/>
            <person name="Main D."/>
            <person name="Gilbert D."/>
            <person name="Parida L."/>
            <person name="Kuhn D.N."/>
        </authorList>
    </citation>
    <scope>NUCLEOTIDE SEQUENCE [LARGE SCALE GENOMIC DNA]</scope>
    <source>
        <strain evidence="2">cv. Matina 1-6</strain>
    </source>
</reference>
<gene>
    <name evidence="1" type="ORF">TCM_004666</name>
</gene>
<dbReference type="Gramene" id="EOX95100">
    <property type="protein sequence ID" value="EOX95100"/>
    <property type="gene ID" value="TCM_004666"/>
</dbReference>
<accession>A0A061DQV3</accession>
<keyword evidence="2" id="KW-1185">Reference proteome</keyword>
<dbReference type="EMBL" id="CM001879">
    <property type="protein sequence ID" value="EOX95100.1"/>
    <property type="molecule type" value="Genomic_DNA"/>
</dbReference>
<evidence type="ECO:0000313" key="2">
    <source>
        <dbReference type="Proteomes" id="UP000026915"/>
    </source>
</evidence>
<dbReference type="Proteomes" id="UP000026915">
    <property type="component" value="Chromosome 1"/>
</dbReference>
<protein>
    <submittedName>
        <fullName evidence="1">Uncharacterized protein isoform 2</fullName>
    </submittedName>
</protein>
<sequence length="45" mass="4979">MHVCGCLHWKHHQPSPGSAFVGGELGRSYVSLLSCCGEQMLMFEQ</sequence>
<name>A0A061DQV3_THECC</name>